<dbReference type="Pfam" id="PF00072">
    <property type="entry name" value="Response_reg"/>
    <property type="match status" value="1"/>
</dbReference>
<dbReference type="SMART" id="SM00448">
    <property type="entry name" value="REC"/>
    <property type="match status" value="1"/>
</dbReference>
<evidence type="ECO:0000313" key="7">
    <source>
        <dbReference type="Proteomes" id="UP000069205"/>
    </source>
</evidence>
<dbReference type="InterPro" id="IPR050595">
    <property type="entry name" value="Bact_response_regulator"/>
</dbReference>
<keyword evidence="1 3" id="KW-0597">Phosphoprotein</keyword>
<evidence type="ECO:0000259" key="5">
    <source>
        <dbReference type="PROSITE" id="PS50110"/>
    </source>
</evidence>
<sequence>MPSSIFIVDSSPAVRRMVEQISTPEGFEVVGFQDGPAALEAARRISPALIIADYHLDNMTFSGFCKEVHKLDNLSDTYVISLINPADRPDENHLRTLGVKAFLKKPFQSEDLLDVIKSLQQKQQGQAGGTGLKRRQWPPVSTATDSDDDAESADRQDLSDEHEDQSMNHMDLPPAPPATRPAVPEPEDAMKGLFGQLLHSMTERTEKRLADLLPAAIEQKVATHIRPIVQRELDGQLGEILSQEQLAAILQPLVAQELPALLKKELTAAQPMIRQVVTELTGSMIKERVDAAVREQAEAGVRKHLPDVVREHLGAIDLIVQDEVRQATLKQAPLLADGIVRATAEQTVEQAVQRIVPELAEQHIRAELKRLTEEAGDGPSPA</sequence>
<name>A0A0K2GE55_NITMO</name>
<reference evidence="6 7" key="1">
    <citation type="journal article" date="2015" name="Proc. Natl. Acad. Sci. U.S.A.">
        <title>Expanded metabolic versatility of ubiquitous nitrite-oxidizing bacteria from the genus Nitrospira.</title>
        <authorList>
            <person name="Koch H."/>
            <person name="Lucker S."/>
            <person name="Albertsen M."/>
            <person name="Kitzinger K."/>
            <person name="Herbold C."/>
            <person name="Spieck E."/>
            <person name="Nielsen P.H."/>
            <person name="Wagner M."/>
            <person name="Daims H."/>
        </authorList>
    </citation>
    <scope>NUCLEOTIDE SEQUENCE [LARGE SCALE GENOMIC DNA]</scope>
    <source>
        <strain evidence="6 7">NSP M-1</strain>
    </source>
</reference>
<evidence type="ECO:0000256" key="3">
    <source>
        <dbReference type="PROSITE-ProRule" id="PRU00169"/>
    </source>
</evidence>
<organism evidence="6 7">
    <name type="scientific">Nitrospira moscoviensis</name>
    <dbReference type="NCBI Taxonomy" id="42253"/>
    <lineage>
        <taxon>Bacteria</taxon>
        <taxon>Pseudomonadati</taxon>
        <taxon>Nitrospirota</taxon>
        <taxon>Nitrospiria</taxon>
        <taxon>Nitrospirales</taxon>
        <taxon>Nitrospiraceae</taxon>
        <taxon>Nitrospira</taxon>
    </lineage>
</organism>
<protein>
    <submittedName>
        <fullName evidence="6">Putative Response regulator, CheY like (Modular protein)</fullName>
    </submittedName>
</protein>
<dbReference type="EMBL" id="CP011801">
    <property type="protein sequence ID" value="ALA58882.1"/>
    <property type="molecule type" value="Genomic_DNA"/>
</dbReference>
<dbReference type="PANTHER" id="PTHR44591">
    <property type="entry name" value="STRESS RESPONSE REGULATOR PROTEIN 1"/>
    <property type="match status" value="1"/>
</dbReference>
<dbReference type="PROSITE" id="PS50110">
    <property type="entry name" value="RESPONSE_REGULATORY"/>
    <property type="match status" value="1"/>
</dbReference>
<dbReference type="GO" id="GO:0000160">
    <property type="term" value="P:phosphorelay signal transduction system"/>
    <property type="evidence" value="ECO:0007669"/>
    <property type="project" value="UniProtKB-KW"/>
</dbReference>
<proteinExistence type="predicted"/>
<gene>
    <name evidence="6" type="ORF">NITMOv2_2469</name>
</gene>
<keyword evidence="2" id="KW-0902">Two-component regulatory system</keyword>
<dbReference type="InterPro" id="IPR001789">
    <property type="entry name" value="Sig_transdc_resp-reg_receiver"/>
</dbReference>
<keyword evidence="7" id="KW-1185">Reference proteome</keyword>
<dbReference type="AlphaFoldDB" id="A0A0K2GE55"/>
<dbReference type="STRING" id="42253.NITMOv2_2469"/>
<evidence type="ECO:0000256" key="1">
    <source>
        <dbReference type="ARBA" id="ARBA00022553"/>
    </source>
</evidence>
<dbReference type="SUPFAM" id="SSF52172">
    <property type="entry name" value="CheY-like"/>
    <property type="match status" value="1"/>
</dbReference>
<dbReference type="PATRIC" id="fig|42253.5.peg.2435"/>
<dbReference type="PANTHER" id="PTHR44591:SF14">
    <property type="entry name" value="PROTEIN PILG"/>
    <property type="match status" value="1"/>
</dbReference>
<evidence type="ECO:0000313" key="6">
    <source>
        <dbReference type="EMBL" id="ALA58882.1"/>
    </source>
</evidence>
<dbReference type="Gene3D" id="3.40.50.2300">
    <property type="match status" value="1"/>
</dbReference>
<dbReference type="InterPro" id="IPR011006">
    <property type="entry name" value="CheY-like_superfamily"/>
</dbReference>
<evidence type="ECO:0000256" key="4">
    <source>
        <dbReference type="SAM" id="MobiDB-lite"/>
    </source>
</evidence>
<accession>A0A0K2GE55</accession>
<dbReference type="RefSeq" id="WP_053379980.1">
    <property type="nucleotide sequence ID" value="NZ_CP011801.1"/>
</dbReference>
<feature type="region of interest" description="Disordered" evidence="4">
    <location>
        <begin position="123"/>
        <end position="187"/>
    </location>
</feature>
<feature type="domain" description="Response regulatory" evidence="5">
    <location>
        <begin position="4"/>
        <end position="120"/>
    </location>
</feature>
<dbReference type="OrthoDB" id="9782655at2"/>
<dbReference type="Proteomes" id="UP000069205">
    <property type="component" value="Chromosome"/>
</dbReference>
<feature type="modified residue" description="4-aspartylphosphate" evidence="3">
    <location>
        <position position="53"/>
    </location>
</feature>
<dbReference type="KEGG" id="nmv:NITMOv2_2469"/>
<evidence type="ECO:0000256" key="2">
    <source>
        <dbReference type="ARBA" id="ARBA00023012"/>
    </source>
</evidence>